<reference evidence="1" key="1">
    <citation type="journal article" date="2021" name="Proc. Natl. Acad. Sci. U.S.A.">
        <title>A Catalog of Tens of Thousands of Viruses from Human Metagenomes Reveals Hidden Associations with Chronic Diseases.</title>
        <authorList>
            <person name="Tisza M.J."/>
            <person name="Buck C.B."/>
        </authorList>
    </citation>
    <scope>NUCLEOTIDE SEQUENCE</scope>
    <source>
        <strain evidence="1">Ct37J14</strain>
    </source>
</reference>
<protein>
    <submittedName>
        <fullName evidence="1">Uncharacterized protein</fullName>
    </submittedName>
</protein>
<sequence length="33" mass="3906">MALDTRWRLINGVLIVVSRYILKLPVATTHWRL</sequence>
<proteinExistence type="predicted"/>
<dbReference type="EMBL" id="BK014790">
    <property type="protein sequence ID" value="DAD75829.1"/>
    <property type="molecule type" value="Genomic_DNA"/>
</dbReference>
<evidence type="ECO:0000313" key="1">
    <source>
        <dbReference type="EMBL" id="DAD75829.1"/>
    </source>
</evidence>
<name>A0A8S5M0J9_9CAUD</name>
<accession>A0A8S5M0J9</accession>
<organism evidence="1">
    <name type="scientific">Siphoviridae sp. ct37J14</name>
    <dbReference type="NCBI Taxonomy" id="2826280"/>
    <lineage>
        <taxon>Viruses</taxon>
        <taxon>Duplodnaviria</taxon>
        <taxon>Heunggongvirae</taxon>
        <taxon>Uroviricota</taxon>
        <taxon>Caudoviricetes</taxon>
    </lineage>
</organism>